<dbReference type="PANTHER" id="PTHR13887">
    <property type="entry name" value="GLUTATHIONE S-TRANSFERASE KAPPA"/>
    <property type="match status" value="1"/>
</dbReference>
<dbReference type="Pfam" id="PF13462">
    <property type="entry name" value="Thioredoxin_4"/>
    <property type="match status" value="1"/>
</dbReference>
<dbReference type="SUPFAM" id="SSF52833">
    <property type="entry name" value="Thioredoxin-like"/>
    <property type="match status" value="1"/>
</dbReference>
<reference evidence="6 7" key="1">
    <citation type="journal article" date="2021" name="MBio">
        <title>Poor Competitiveness of Bradyrhizobium in Pigeon Pea Root Colonization in Indian Soils.</title>
        <authorList>
            <person name="Chalasani D."/>
            <person name="Basu A."/>
            <person name="Pullabhotla S.V.S.R.N."/>
            <person name="Jorrin B."/>
            <person name="Neal A.L."/>
            <person name="Poole P.S."/>
            <person name="Podile A.R."/>
            <person name="Tkacz A."/>
        </authorList>
    </citation>
    <scope>NUCLEOTIDE SEQUENCE [LARGE SCALE GENOMIC DNA]</scope>
    <source>
        <strain evidence="6 7">HU44</strain>
    </source>
</reference>
<feature type="domain" description="Thioredoxin" evidence="5">
    <location>
        <begin position="95"/>
        <end position="293"/>
    </location>
</feature>
<dbReference type="Proteomes" id="UP000757604">
    <property type="component" value="Unassembled WGS sequence"/>
</dbReference>
<comment type="similarity">
    <text evidence="2">Belongs to the thioredoxin family. DsbA subfamily.</text>
</comment>
<proteinExistence type="inferred from homology"/>
<gene>
    <name evidence="6" type="ORF">JNB71_11965</name>
</gene>
<dbReference type="InterPro" id="IPR036249">
    <property type="entry name" value="Thioredoxin-like_sf"/>
</dbReference>
<feature type="signal peptide" evidence="4">
    <location>
        <begin position="1"/>
        <end position="29"/>
    </location>
</feature>
<dbReference type="InterPro" id="IPR013766">
    <property type="entry name" value="Thioredoxin_domain"/>
</dbReference>
<name>A0ABS7HBZ0_9HYPH</name>
<organism evidence="6 7">
    <name type="scientific">Rhizobium herbae</name>
    <dbReference type="NCBI Taxonomy" id="508661"/>
    <lineage>
        <taxon>Bacteria</taxon>
        <taxon>Pseudomonadati</taxon>
        <taxon>Pseudomonadota</taxon>
        <taxon>Alphaproteobacteria</taxon>
        <taxon>Hyphomicrobiales</taxon>
        <taxon>Rhizobiaceae</taxon>
        <taxon>Rhizobium/Agrobacterium group</taxon>
        <taxon>Rhizobium</taxon>
    </lineage>
</organism>
<dbReference type="RefSeq" id="WP_220371992.1">
    <property type="nucleotide sequence ID" value="NZ_JAEUAO010000002.1"/>
</dbReference>
<comment type="function">
    <text evidence="1">May be required for disulfide bond formation in some proteins.</text>
</comment>
<comment type="caution">
    <text evidence="6">The sequence shown here is derived from an EMBL/GenBank/DDBJ whole genome shotgun (WGS) entry which is preliminary data.</text>
</comment>
<feature type="compositionally biased region" description="Basic and acidic residues" evidence="3">
    <location>
        <begin position="43"/>
        <end position="55"/>
    </location>
</feature>
<keyword evidence="7" id="KW-1185">Reference proteome</keyword>
<evidence type="ECO:0000259" key="5">
    <source>
        <dbReference type="PROSITE" id="PS51352"/>
    </source>
</evidence>
<evidence type="ECO:0000313" key="6">
    <source>
        <dbReference type="EMBL" id="MBW9064037.1"/>
    </source>
</evidence>
<protein>
    <submittedName>
        <fullName evidence="6">DsbA family protein</fullName>
    </submittedName>
</protein>
<feature type="chain" id="PRO_5047173610" evidence="4">
    <location>
        <begin position="30"/>
        <end position="293"/>
    </location>
</feature>
<evidence type="ECO:0000256" key="4">
    <source>
        <dbReference type="SAM" id="SignalP"/>
    </source>
</evidence>
<evidence type="ECO:0000256" key="3">
    <source>
        <dbReference type="SAM" id="MobiDB-lite"/>
    </source>
</evidence>
<evidence type="ECO:0000313" key="7">
    <source>
        <dbReference type="Proteomes" id="UP000757604"/>
    </source>
</evidence>
<feature type="region of interest" description="Disordered" evidence="3">
    <location>
        <begin position="31"/>
        <end position="107"/>
    </location>
</feature>
<sequence length="293" mass="31246">MSFSEMSPSKRLLSAVAVAAIAVTLAACSDEKKDAASSAPAKETTETAAKTEVKPADGSMMAATKTEVKPADGTTTSSTMSSAMKPATADANQTQMAQAAAPAKAELPEVQGEVDVAKLMEPGPLPEMSIGKADAPVTIVEYMSMTCPHCAAFHNKTFDAIKTKYVDSGKVRFVVREFPFDPRAAAAFMLARCAPEGQYFPMVSMLFKQQETWAAAPNGRDALLQMSKLAGFTQESFEACLTNQKLLDDVNATMQKGAKDFNVQSTPTFFINGKQYSGDMSVETMSALIDKNL</sequence>
<feature type="compositionally biased region" description="Low complexity" evidence="3">
    <location>
        <begin position="74"/>
        <end position="105"/>
    </location>
</feature>
<accession>A0ABS7HBZ0</accession>
<dbReference type="Gene3D" id="3.40.30.10">
    <property type="entry name" value="Glutaredoxin"/>
    <property type="match status" value="1"/>
</dbReference>
<dbReference type="PROSITE" id="PS51352">
    <property type="entry name" value="THIOREDOXIN_2"/>
    <property type="match status" value="1"/>
</dbReference>
<evidence type="ECO:0000256" key="1">
    <source>
        <dbReference type="ARBA" id="ARBA00003565"/>
    </source>
</evidence>
<keyword evidence="4" id="KW-0732">Signal</keyword>
<dbReference type="InterPro" id="IPR012336">
    <property type="entry name" value="Thioredoxin-like_fold"/>
</dbReference>
<dbReference type="CDD" id="cd02972">
    <property type="entry name" value="DsbA_family"/>
    <property type="match status" value="1"/>
</dbReference>
<dbReference type="EMBL" id="JAEUAO010000002">
    <property type="protein sequence ID" value="MBW9064037.1"/>
    <property type="molecule type" value="Genomic_DNA"/>
</dbReference>
<evidence type="ECO:0000256" key="2">
    <source>
        <dbReference type="ARBA" id="ARBA00005791"/>
    </source>
</evidence>
<dbReference type="PANTHER" id="PTHR13887:SF56">
    <property type="entry name" value="THIOREDOXIN-LIKE REDUCTASE RV2466C"/>
    <property type="match status" value="1"/>
</dbReference>